<proteinExistence type="predicted"/>
<evidence type="ECO:0000259" key="3">
    <source>
        <dbReference type="Pfam" id="PF26198"/>
    </source>
</evidence>
<dbReference type="Gene3D" id="2.60.40.1220">
    <property type="match status" value="4"/>
</dbReference>
<protein>
    <recommendedName>
        <fullName evidence="6">Fibronectin type-III domain-containing protein</fullName>
    </recommendedName>
</protein>
<sequence length="1537" mass="155318">TQGSGVVLNLGGSSGITTLDAGVDSNTVNYTSTTAAQTVKGTTYHHLTINKSGQTATLGAATTVNGDLTVTAGTLDTSGSNFALTLNGSFMNSGIFSANGSDITIGGTSSTPSIAGFSTTGALIVNRTASTATLTGNVTASLLTMNGSGGTFNLGTSLSHAITGNVTLTAGTLDGNSSTLSLTGNWSNDDAFVAGSGGIIFNGSLAQTIGGTVATTFNNVTISNTGAAVSVNTSFSVGGVLTVNANTLLTPAAAVTVSGAGTLTGIGTVQVTRTTAMDDFSLQYTITNKTLTNLIVDYAGAAAQEISALSYGSLKISNTAATVTASADFNVSGTLTVNADAVLNPAIAVVINNAAAQGTITGSGTVQVTRTAATADYVSQYKFTANILNNLTVDYAGTAAQTVSALTYGGVKISNSTGVTLAGTTTVNGVLTLAGGNVTTGSFAMVIESSGSVSRTSGHIAGNLEKVFAAGAQSFTYHIGDATGYTPLDITSLTVTTPGNVTAVTTATEHPGVGASGINSAKSINRFWTLTAGGGFAFTTYDATFTFVAGDVDGSAATASFVVRHFNGSVWVTTTPGAKTATSTEATGISSLGDFAIGQQEIDHYAVSASSPQTAGIAFPTTVTAEDILNETAVHDNSTVVTMSSSGNVQFDSNGDASFGDNTKTLTAGTFTISTIDTVAETVNIIATDENSKTGSITGLITNPGALTNVVFVQQPTDAVAGNAISPATTVQLKDAYGNNVPTAGVSILISLTTGTGVLSGTTSQTTDVHGLATFGDLSINLAGTKNLTGSSTGLTSDVSNTFTISAGPASQVEMVQQPTDAVAGELISPAITVQLKDAYGNNVPTASVSILMSLTTGTGVLSGTTSQTTDVNGLATFHDLNINLVGTKNLTASSGSLTSAVSNAFTIIAGAAVKVQVETEADGSGIIVPSQSITSGRSIAVYAVSRDASDNYIANVAADVWSLENTTGSVVSGDLIPSGDSKSAVFTGHFSGTAEIRATFGSLTPTNSETLTVTPGVTFTSPSHETTGVAINTAISAAFSEVMEATTFTMATFTLNDGIVNISGSVSYTGTTATFTPSGSLLPSTVYTATITRGVEDLTGNAMAADCTWSFTTGTNTDIIPPTVSFTSPANRATGVAVNGAISAVFSEAMDVSTMDTDTFVVNDGSSNISGSVSYSGTTATFTPSGNLNSSTVYTATITTGVKDLAGNAMASDYTWSFTTGTNADTTSPSVNAMNPANSAIGIAINRAITVTFREVMDVSTLSIATFTVRDGNNTLGGAVTCHGSRATFTPLSDLSPSTTYTATITTGVKDLAGNGMASDYSWIFTTGINADITSPAVSNTNPINGAIDVPINDVITVTFGEAMDVSTMNTATFVVNDGSSNISGTVTYSGKTTTFTSLNNLFPFTDYTVTIDTGVKDLAGNAMTSDYTWSFVTGMDITLCTGELMTVSPSRLRLKAGGRAKVKVTLTGDNNCPVEGETVITQIVEGAIGIIALPKSQITNVHGQAEFIIITDYWRAARGWVRFTSSDVRARLKIN</sequence>
<feature type="domain" description="SbsA Ig-like" evidence="2">
    <location>
        <begin position="1226"/>
        <end position="1328"/>
    </location>
</feature>
<dbReference type="STRING" id="1004156.AYP45_10030"/>
<feature type="domain" description="SbsA Ig-like" evidence="2">
    <location>
        <begin position="1333"/>
        <end position="1435"/>
    </location>
</feature>
<dbReference type="InterPro" id="IPR032812">
    <property type="entry name" value="SbsA_Ig"/>
</dbReference>
<feature type="domain" description="SbsA Ig-like" evidence="2">
    <location>
        <begin position="1119"/>
        <end position="1221"/>
    </location>
</feature>
<dbReference type="InterPro" id="IPR058615">
    <property type="entry name" value="Ig_SMCHD1_6th"/>
</dbReference>
<dbReference type="Proteomes" id="UP000189681">
    <property type="component" value="Unassembled WGS sequence"/>
</dbReference>
<accession>A0A1V4ASW8</accession>
<dbReference type="InterPro" id="IPR013783">
    <property type="entry name" value="Ig-like_fold"/>
</dbReference>
<feature type="non-terminal residue" evidence="4">
    <location>
        <position position="1"/>
    </location>
</feature>
<dbReference type="EMBL" id="AYTS01000087">
    <property type="protein sequence ID" value="OOP56242.1"/>
    <property type="molecule type" value="Genomic_DNA"/>
</dbReference>
<reference evidence="4 5" key="1">
    <citation type="journal article" date="2017" name="Water Res.">
        <title>Discovery and metagenomic analysis of an anammox bacterial enrichment related to Candidatus "Brocadia caroliniensis" in a full-scale glycerol-fed nitritation-denitritation separate centrate treatment process.</title>
        <authorList>
            <person name="Park H."/>
            <person name="Brotto A.C."/>
            <person name="van Loosdrecht M.C."/>
            <person name="Chandran K."/>
        </authorList>
    </citation>
    <scope>NUCLEOTIDE SEQUENCE [LARGE SCALE GENOMIC DNA]</scope>
    <source>
        <strain evidence="4">26THWARD</strain>
    </source>
</reference>
<dbReference type="Pfam" id="PF26198">
    <property type="entry name" value="Ig_SMCHD1_6th"/>
    <property type="match status" value="1"/>
</dbReference>
<dbReference type="Gene3D" id="2.60.40.10">
    <property type="entry name" value="Immunoglobulins"/>
    <property type="match status" value="1"/>
</dbReference>
<keyword evidence="1" id="KW-0732">Signal</keyword>
<dbReference type="SUPFAM" id="SSF49373">
    <property type="entry name" value="Invasin/intimin cell-adhesion fragments"/>
    <property type="match status" value="1"/>
</dbReference>
<evidence type="ECO:0000256" key="1">
    <source>
        <dbReference type="ARBA" id="ARBA00022729"/>
    </source>
</evidence>
<evidence type="ECO:0000313" key="4">
    <source>
        <dbReference type="EMBL" id="OOP56242.1"/>
    </source>
</evidence>
<evidence type="ECO:0000259" key="2">
    <source>
        <dbReference type="Pfam" id="PF13205"/>
    </source>
</evidence>
<dbReference type="InterPro" id="IPR008964">
    <property type="entry name" value="Invasin/intimin_cell_adhesion"/>
</dbReference>
<evidence type="ECO:0000313" key="5">
    <source>
        <dbReference type="Proteomes" id="UP000189681"/>
    </source>
</evidence>
<feature type="domain" description="SbsA Ig-like" evidence="2">
    <location>
        <begin position="1014"/>
        <end position="1114"/>
    </location>
</feature>
<gene>
    <name evidence="4" type="ORF">AYP45_10030</name>
</gene>
<dbReference type="InterPro" id="IPR014755">
    <property type="entry name" value="Cu-Rt/internalin_Ig-like"/>
</dbReference>
<feature type="domain" description="SMCHD1 Ig-like" evidence="3">
    <location>
        <begin position="816"/>
        <end position="884"/>
    </location>
</feature>
<name>A0A1V4ASW8_9BACT</name>
<comment type="caution">
    <text evidence="4">The sequence shown here is derived from an EMBL/GenBank/DDBJ whole genome shotgun (WGS) entry which is preliminary data.</text>
</comment>
<evidence type="ECO:0008006" key="6">
    <source>
        <dbReference type="Google" id="ProtNLM"/>
    </source>
</evidence>
<organism evidence="4 5">
    <name type="scientific">Candidatus Brocadia carolinensis</name>
    <dbReference type="NCBI Taxonomy" id="1004156"/>
    <lineage>
        <taxon>Bacteria</taxon>
        <taxon>Pseudomonadati</taxon>
        <taxon>Planctomycetota</taxon>
        <taxon>Candidatus Brocadiia</taxon>
        <taxon>Candidatus Brocadiales</taxon>
        <taxon>Candidatus Brocadiaceae</taxon>
        <taxon>Candidatus Brocadia</taxon>
    </lineage>
</organism>
<dbReference type="Pfam" id="PF13205">
    <property type="entry name" value="Big_5"/>
    <property type="match status" value="4"/>
</dbReference>